<keyword evidence="2" id="KW-1185">Reference proteome</keyword>
<dbReference type="EMBL" id="CM044705">
    <property type="protein sequence ID" value="KAI5661786.1"/>
    <property type="molecule type" value="Genomic_DNA"/>
</dbReference>
<protein>
    <submittedName>
        <fullName evidence="1">Uncharacterized protein</fullName>
    </submittedName>
</protein>
<comment type="caution">
    <text evidence="1">The sequence shown here is derived from an EMBL/GenBank/DDBJ whole genome shotgun (WGS) entry which is preliminary data.</text>
</comment>
<accession>A0ACC0AQM2</accession>
<sequence>MILPIAKLGTLALKTICKPIGKRIKKEAGFHPQFRQFIINFAQANHRLTTKLQRQIYGRATDVAIRPLNEEKAVQAAADLLGELFVFTVAGVAVILEVQRSARSEARKEELRRRELQAMKQRDEDLSVEINLLKHKVAELEQAVKGQRHGILSFMQSHGTEDHNVKTT</sequence>
<proteinExistence type="predicted"/>
<gene>
    <name evidence="1" type="ORF">M9H77_21109</name>
</gene>
<evidence type="ECO:0000313" key="2">
    <source>
        <dbReference type="Proteomes" id="UP001060085"/>
    </source>
</evidence>
<name>A0ACC0AQM2_CATRO</name>
<evidence type="ECO:0000313" key="1">
    <source>
        <dbReference type="EMBL" id="KAI5661786.1"/>
    </source>
</evidence>
<reference evidence="2" key="1">
    <citation type="journal article" date="2023" name="Nat. Plants">
        <title>Single-cell RNA sequencing provides a high-resolution roadmap for understanding the multicellular compartmentation of specialized metabolism.</title>
        <authorList>
            <person name="Sun S."/>
            <person name="Shen X."/>
            <person name="Li Y."/>
            <person name="Li Y."/>
            <person name="Wang S."/>
            <person name="Li R."/>
            <person name="Zhang H."/>
            <person name="Shen G."/>
            <person name="Guo B."/>
            <person name="Wei J."/>
            <person name="Xu J."/>
            <person name="St-Pierre B."/>
            <person name="Chen S."/>
            <person name="Sun C."/>
        </authorList>
    </citation>
    <scope>NUCLEOTIDE SEQUENCE [LARGE SCALE GENOMIC DNA]</scope>
</reference>
<dbReference type="Proteomes" id="UP001060085">
    <property type="component" value="Linkage Group LG05"/>
</dbReference>
<organism evidence="1 2">
    <name type="scientific">Catharanthus roseus</name>
    <name type="common">Madagascar periwinkle</name>
    <name type="synonym">Vinca rosea</name>
    <dbReference type="NCBI Taxonomy" id="4058"/>
    <lineage>
        <taxon>Eukaryota</taxon>
        <taxon>Viridiplantae</taxon>
        <taxon>Streptophyta</taxon>
        <taxon>Embryophyta</taxon>
        <taxon>Tracheophyta</taxon>
        <taxon>Spermatophyta</taxon>
        <taxon>Magnoliopsida</taxon>
        <taxon>eudicotyledons</taxon>
        <taxon>Gunneridae</taxon>
        <taxon>Pentapetalae</taxon>
        <taxon>asterids</taxon>
        <taxon>lamiids</taxon>
        <taxon>Gentianales</taxon>
        <taxon>Apocynaceae</taxon>
        <taxon>Rauvolfioideae</taxon>
        <taxon>Vinceae</taxon>
        <taxon>Catharanthinae</taxon>
        <taxon>Catharanthus</taxon>
    </lineage>
</organism>